<feature type="region of interest" description="Disordered" evidence="3">
    <location>
        <begin position="339"/>
        <end position="361"/>
    </location>
</feature>
<dbReference type="InterPro" id="IPR025724">
    <property type="entry name" value="GAG-pre-integrase_dom"/>
</dbReference>
<accession>A0A2Z6NS02</accession>
<dbReference type="SUPFAM" id="SSF57756">
    <property type="entry name" value="Retrovirus zinc finger-like domains"/>
    <property type="match status" value="2"/>
</dbReference>
<feature type="compositionally biased region" description="Basic and acidic residues" evidence="3">
    <location>
        <begin position="306"/>
        <end position="316"/>
    </location>
</feature>
<sequence>MTGKSNFHANLPILDGKNWDTWIKQMKVIFIVQEADEQVNTVLDPLTANATEQQRTTFRVAQKKDNKALFLIHQCVDSKVFEKIADATTSKDAWDILQKSYGGDANVKKVKLQALKRQFELLEMKNDEAVAEYFTRVETLTNQMKNCGSTLSEEEMVEKVLRTLTHKFDHIVVTIEQTRDLSEIKMEDLQSTLEAHELKHGGRNHGKEDEQALFVKFKKYQDEKKKWQNKKGSKKGKESVEDKPESSKKERGQKTKKDKSTIQCYNCNKYGHYASECKAPKKKKSQNTEEEANVAQDSSTSEDDPESSKKERGQKTKKDKSTIQCYNCNKYGHYASECKAPKKKKSQNTEEEANVAQDSSTSEDDVSFMVTITNETAESMVWYFDTGCSNHMTGNKSILIDFNKCLNTRIKLANGNFIAAEGMGNVVIQRSNGKKAVIEKVLYVPGMKCNMMSVGQLLEKGFKAVFEGETLKLFDSKQRLILKTAQSQNRTFKTQVKTIEAECLATSTEDKDSDLWHRRYDHLNFKSLSMLNSKNMVLGLHSVIAPVDTCTTCLLGKHHRSPFKTKSEAFEVFKRFKTLVEKQSDKQIKVLRTDGGGEYTSKEFEDYCKDQDIIHEVTTPYTPQHNGLAERRNRTVYILNRSPTKKLIDKVPEDVWSKCKPSVTHFKVFGSLSYKHVPDARRKKLDDKSEPMVFVGYHRTGAYRLYNPTSDKIEISRDVKVLENESWDWKQKSTSKKTCEVDLDVGTSEANAPVTFVDQHQENHNEEDASSDEDNGRHLPVRTHRTTQIPRRLADCDMVPDNVVDNEGNIVHYAMLADTEPLDVKSALKSQVIKHKARLVAKGFLQKQGLDYDEVFSPVARHETIRLVIALACSRRWPMFHLDVKSAFLNGPLEEDVYVKQPPGFELKGKEDRVLKLNKALYGLKQAPRAWNKRIDQFLVMQGFVKCSVEYGVYVKHSDDKHMLIICLYVDDLLVTGSSPMEIENFKSQMKSEFQMTDLGKLTYFLGMELLETPKGVILNQAKYATEILKKFEMLDCNSAVIPADTRLKLEVDGSSETVDSTMFKQLLGSLRYLCQTIPDISYAVGYVSRFMSKPLKSHLLAAKRILRYINDTIHYGVLFTYSRDSSKFELNGFSDADWCGDKADRRSTSGYVFKFQNAPVSWCSKKQSVIALSSCEADCEAEYVAGSLADCQANWLQSLLSEMKITDNITVMLKIDNKSIINLAKNPVSHDKSKHIETRFYFLRDQVNKGKLSLEYCSTNDQQADILTKAVKRDQFLKLRREMGIVSFDSLN</sequence>
<dbReference type="SUPFAM" id="SSF53098">
    <property type="entry name" value="Ribonuclease H-like"/>
    <property type="match status" value="1"/>
</dbReference>
<keyword evidence="2" id="KW-0862">Zinc</keyword>
<dbReference type="InterPro" id="IPR036397">
    <property type="entry name" value="RNaseH_sf"/>
</dbReference>
<dbReference type="InterPro" id="IPR054722">
    <property type="entry name" value="PolX-like_BBD"/>
</dbReference>
<evidence type="ECO:0000313" key="6">
    <source>
        <dbReference type="EMBL" id="GAU46968.1"/>
    </source>
</evidence>
<dbReference type="Gene3D" id="4.10.60.10">
    <property type="entry name" value="Zinc finger, CCHC-type"/>
    <property type="match status" value="2"/>
</dbReference>
<reference evidence="7" key="1">
    <citation type="journal article" date="2017" name="Front. Plant Sci.">
        <title>Climate Clever Clovers: New Paradigm to Reduce the Environmental Footprint of Ruminants by Breeding Low Methanogenic Forages Utilizing Haplotype Variation.</title>
        <authorList>
            <person name="Kaur P."/>
            <person name="Appels R."/>
            <person name="Bayer P.E."/>
            <person name="Keeble-Gagnere G."/>
            <person name="Wang J."/>
            <person name="Hirakawa H."/>
            <person name="Shirasawa K."/>
            <person name="Vercoe P."/>
            <person name="Stefanova K."/>
            <person name="Durmic Z."/>
            <person name="Nichols P."/>
            <person name="Revell C."/>
            <person name="Isobe S.N."/>
            <person name="Edwards D."/>
            <person name="Erskine W."/>
        </authorList>
    </citation>
    <scope>NUCLEOTIDE SEQUENCE [LARGE SCALE GENOMIC DNA]</scope>
    <source>
        <strain evidence="7">cv. Daliak</strain>
    </source>
</reference>
<evidence type="ECO:0000259" key="4">
    <source>
        <dbReference type="PROSITE" id="PS50158"/>
    </source>
</evidence>
<feature type="compositionally biased region" description="Basic and acidic residues" evidence="3">
    <location>
        <begin position="235"/>
        <end position="257"/>
    </location>
</feature>
<gene>
    <name evidence="6" type="ORF">TSUD_143100</name>
</gene>
<evidence type="ECO:0000256" key="3">
    <source>
        <dbReference type="SAM" id="MobiDB-lite"/>
    </source>
</evidence>
<dbReference type="GO" id="GO:0008270">
    <property type="term" value="F:zinc ion binding"/>
    <property type="evidence" value="ECO:0007669"/>
    <property type="project" value="UniProtKB-KW"/>
</dbReference>
<dbReference type="GO" id="GO:0004190">
    <property type="term" value="F:aspartic-type endopeptidase activity"/>
    <property type="evidence" value="ECO:0007669"/>
    <property type="project" value="UniProtKB-KW"/>
</dbReference>
<dbReference type="InterPro" id="IPR057670">
    <property type="entry name" value="SH3_retrovirus"/>
</dbReference>
<feature type="region of interest" description="Disordered" evidence="3">
    <location>
        <begin position="278"/>
        <end position="316"/>
    </location>
</feature>
<dbReference type="Gene3D" id="3.30.420.10">
    <property type="entry name" value="Ribonuclease H-like superfamily/Ribonuclease H"/>
    <property type="match status" value="1"/>
</dbReference>
<dbReference type="InterPro" id="IPR012337">
    <property type="entry name" value="RNaseH-like_sf"/>
</dbReference>
<keyword evidence="2" id="KW-0479">Metal-binding</keyword>
<feature type="region of interest" description="Disordered" evidence="3">
    <location>
        <begin position="225"/>
        <end position="257"/>
    </location>
</feature>
<evidence type="ECO:0000313" key="7">
    <source>
        <dbReference type="Proteomes" id="UP000242715"/>
    </source>
</evidence>
<dbReference type="InterPro" id="IPR043502">
    <property type="entry name" value="DNA/RNA_pol_sf"/>
</dbReference>
<feature type="domain" description="Integrase catalytic" evidence="5">
    <location>
        <begin position="507"/>
        <end position="636"/>
    </location>
</feature>
<evidence type="ECO:0000256" key="1">
    <source>
        <dbReference type="ARBA" id="ARBA00022750"/>
    </source>
</evidence>
<dbReference type="CDD" id="cd09272">
    <property type="entry name" value="RNase_HI_RT_Ty1"/>
    <property type="match status" value="1"/>
</dbReference>
<feature type="domain" description="CCHC-type" evidence="4">
    <location>
        <begin position="325"/>
        <end position="339"/>
    </location>
</feature>
<dbReference type="GO" id="GO:0003676">
    <property type="term" value="F:nucleic acid binding"/>
    <property type="evidence" value="ECO:0007669"/>
    <property type="project" value="InterPro"/>
</dbReference>
<name>A0A2Z6NS02_TRISU</name>
<dbReference type="Pfam" id="PF00098">
    <property type="entry name" value="zf-CCHC"/>
    <property type="match status" value="2"/>
</dbReference>
<dbReference type="Pfam" id="PF07727">
    <property type="entry name" value="RVT_2"/>
    <property type="match status" value="1"/>
</dbReference>
<dbReference type="InterPro" id="IPR001878">
    <property type="entry name" value="Znf_CCHC"/>
</dbReference>
<dbReference type="PROSITE" id="PS50994">
    <property type="entry name" value="INTEGRASE"/>
    <property type="match status" value="1"/>
</dbReference>
<dbReference type="PANTHER" id="PTHR11439">
    <property type="entry name" value="GAG-POL-RELATED RETROTRANSPOSON"/>
    <property type="match status" value="1"/>
</dbReference>
<dbReference type="InterPro" id="IPR036875">
    <property type="entry name" value="Znf_CCHC_sf"/>
</dbReference>
<dbReference type="Pfam" id="PF25597">
    <property type="entry name" value="SH3_retrovirus"/>
    <property type="match status" value="1"/>
</dbReference>
<dbReference type="Pfam" id="PF13976">
    <property type="entry name" value="gag_pre-integrs"/>
    <property type="match status" value="1"/>
</dbReference>
<dbReference type="OrthoDB" id="427960at2759"/>
<dbReference type="PROSITE" id="PS50158">
    <property type="entry name" value="ZF_CCHC"/>
    <property type="match status" value="2"/>
</dbReference>
<dbReference type="GO" id="GO:0015074">
    <property type="term" value="P:DNA integration"/>
    <property type="evidence" value="ECO:0007669"/>
    <property type="project" value="InterPro"/>
</dbReference>
<dbReference type="SMART" id="SM00343">
    <property type="entry name" value="ZnF_C2HC"/>
    <property type="match status" value="2"/>
</dbReference>
<dbReference type="Proteomes" id="UP000242715">
    <property type="component" value="Unassembled WGS sequence"/>
</dbReference>
<evidence type="ECO:0000256" key="2">
    <source>
        <dbReference type="PROSITE-ProRule" id="PRU00047"/>
    </source>
</evidence>
<dbReference type="PANTHER" id="PTHR11439:SF515">
    <property type="entry name" value="GAG-POL POLYPROTEIN"/>
    <property type="match status" value="1"/>
</dbReference>
<dbReference type="SUPFAM" id="SSF56672">
    <property type="entry name" value="DNA/RNA polymerases"/>
    <property type="match status" value="1"/>
</dbReference>
<keyword evidence="7" id="KW-1185">Reference proteome</keyword>
<dbReference type="Pfam" id="PF22936">
    <property type="entry name" value="Pol_BBD"/>
    <property type="match status" value="1"/>
</dbReference>
<protein>
    <submittedName>
        <fullName evidence="6">Uncharacterized protein</fullName>
    </submittedName>
</protein>
<dbReference type="EMBL" id="DF974269">
    <property type="protein sequence ID" value="GAU46968.1"/>
    <property type="molecule type" value="Genomic_DNA"/>
</dbReference>
<organism evidence="6 7">
    <name type="scientific">Trifolium subterraneum</name>
    <name type="common">Subterranean clover</name>
    <dbReference type="NCBI Taxonomy" id="3900"/>
    <lineage>
        <taxon>Eukaryota</taxon>
        <taxon>Viridiplantae</taxon>
        <taxon>Streptophyta</taxon>
        <taxon>Embryophyta</taxon>
        <taxon>Tracheophyta</taxon>
        <taxon>Spermatophyta</taxon>
        <taxon>Magnoliopsida</taxon>
        <taxon>eudicotyledons</taxon>
        <taxon>Gunneridae</taxon>
        <taxon>Pentapetalae</taxon>
        <taxon>rosids</taxon>
        <taxon>fabids</taxon>
        <taxon>Fabales</taxon>
        <taxon>Fabaceae</taxon>
        <taxon>Papilionoideae</taxon>
        <taxon>50 kb inversion clade</taxon>
        <taxon>NPAAA clade</taxon>
        <taxon>Hologalegina</taxon>
        <taxon>IRL clade</taxon>
        <taxon>Trifolieae</taxon>
        <taxon>Trifolium</taxon>
    </lineage>
</organism>
<proteinExistence type="predicted"/>
<keyword evidence="1" id="KW-0064">Aspartyl protease</keyword>
<keyword evidence="2" id="KW-0863">Zinc-finger</keyword>
<keyword evidence="1" id="KW-0645">Protease</keyword>
<feature type="domain" description="CCHC-type" evidence="4">
    <location>
        <begin position="264"/>
        <end position="278"/>
    </location>
</feature>
<dbReference type="InterPro" id="IPR013103">
    <property type="entry name" value="RVT_2"/>
</dbReference>
<keyword evidence="1" id="KW-0378">Hydrolase</keyword>
<dbReference type="Pfam" id="PF14223">
    <property type="entry name" value="Retrotran_gag_2"/>
    <property type="match status" value="1"/>
</dbReference>
<dbReference type="InterPro" id="IPR001584">
    <property type="entry name" value="Integrase_cat-core"/>
</dbReference>
<evidence type="ECO:0000259" key="5">
    <source>
        <dbReference type="PROSITE" id="PS50994"/>
    </source>
</evidence>